<dbReference type="Proteomes" id="UP001152795">
    <property type="component" value="Unassembled WGS sequence"/>
</dbReference>
<feature type="non-terminal residue" evidence="2">
    <location>
        <position position="75"/>
    </location>
</feature>
<feature type="region of interest" description="Disordered" evidence="1">
    <location>
        <begin position="31"/>
        <end position="56"/>
    </location>
</feature>
<sequence length="75" mass="8794">MRQRDPREERLESSAYQIIKKIVNTVHLEQFSGDNSDATSSNHESISPKRIRMNPCNRPLQEKNEQHETFILSAR</sequence>
<proteinExistence type="predicted"/>
<name>A0A7D9IUS2_PARCT</name>
<evidence type="ECO:0000256" key="1">
    <source>
        <dbReference type="SAM" id="MobiDB-lite"/>
    </source>
</evidence>
<protein>
    <submittedName>
        <fullName evidence="2">Uncharacterized protein</fullName>
    </submittedName>
</protein>
<dbReference type="AlphaFoldDB" id="A0A7D9IUS2"/>
<gene>
    <name evidence="2" type="ORF">PACLA_8A036583</name>
</gene>
<comment type="caution">
    <text evidence="2">The sequence shown here is derived from an EMBL/GenBank/DDBJ whole genome shotgun (WGS) entry which is preliminary data.</text>
</comment>
<organism evidence="2 3">
    <name type="scientific">Paramuricea clavata</name>
    <name type="common">Red gorgonian</name>
    <name type="synonym">Violescent sea-whip</name>
    <dbReference type="NCBI Taxonomy" id="317549"/>
    <lineage>
        <taxon>Eukaryota</taxon>
        <taxon>Metazoa</taxon>
        <taxon>Cnidaria</taxon>
        <taxon>Anthozoa</taxon>
        <taxon>Octocorallia</taxon>
        <taxon>Malacalcyonacea</taxon>
        <taxon>Plexauridae</taxon>
        <taxon>Paramuricea</taxon>
    </lineage>
</organism>
<dbReference type="EMBL" id="CACRXK020009576">
    <property type="protein sequence ID" value="CAB4017513.1"/>
    <property type="molecule type" value="Genomic_DNA"/>
</dbReference>
<accession>A0A7D9IUS2</accession>
<feature type="compositionally biased region" description="Polar residues" evidence="1">
    <location>
        <begin position="32"/>
        <end position="45"/>
    </location>
</feature>
<evidence type="ECO:0000313" key="2">
    <source>
        <dbReference type="EMBL" id="CAB4017513.1"/>
    </source>
</evidence>
<keyword evidence="3" id="KW-1185">Reference proteome</keyword>
<evidence type="ECO:0000313" key="3">
    <source>
        <dbReference type="Proteomes" id="UP001152795"/>
    </source>
</evidence>
<reference evidence="2" key="1">
    <citation type="submission" date="2020-04" db="EMBL/GenBank/DDBJ databases">
        <authorList>
            <person name="Alioto T."/>
            <person name="Alioto T."/>
            <person name="Gomez Garrido J."/>
        </authorList>
    </citation>
    <scope>NUCLEOTIDE SEQUENCE</scope>
    <source>
        <strain evidence="2">A484AB</strain>
    </source>
</reference>